<dbReference type="Pfam" id="PF01266">
    <property type="entry name" value="DAO"/>
    <property type="match status" value="1"/>
</dbReference>
<gene>
    <name evidence="7" type="ORF">C8P63_10637</name>
</gene>
<evidence type="ECO:0000256" key="5">
    <source>
        <dbReference type="ARBA" id="ARBA00037941"/>
    </source>
</evidence>
<feature type="domain" description="FAD dependent oxidoreductase" evidence="6">
    <location>
        <begin position="3"/>
        <end position="390"/>
    </location>
</feature>
<comment type="similarity">
    <text evidence="5">Belongs to the L2HGDH family.</text>
</comment>
<evidence type="ECO:0000256" key="2">
    <source>
        <dbReference type="ARBA" id="ARBA00022630"/>
    </source>
</evidence>
<dbReference type="AlphaFoldDB" id="A0A2T6C0D7"/>
<evidence type="ECO:0000256" key="4">
    <source>
        <dbReference type="ARBA" id="ARBA00023002"/>
    </source>
</evidence>
<dbReference type="InterPro" id="IPR006076">
    <property type="entry name" value="FAD-dep_OxRdtase"/>
</dbReference>
<organism evidence="7 8">
    <name type="scientific">Melghirimyces profundicolus</name>
    <dbReference type="NCBI Taxonomy" id="1242148"/>
    <lineage>
        <taxon>Bacteria</taxon>
        <taxon>Bacillati</taxon>
        <taxon>Bacillota</taxon>
        <taxon>Bacilli</taxon>
        <taxon>Bacillales</taxon>
        <taxon>Thermoactinomycetaceae</taxon>
        <taxon>Melghirimyces</taxon>
    </lineage>
</organism>
<dbReference type="NCBIfam" id="NF008726">
    <property type="entry name" value="PRK11728.1"/>
    <property type="match status" value="1"/>
</dbReference>
<keyword evidence="3" id="KW-0274">FAD</keyword>
<dbReference type="GO" id="GO:0047545">
    <property type="term" value="F:(S)-2-hydroxyglutarate dehydrogenase activity"/>
    <property type="evidence" value="ECO:0007669"/>
    <property type="project" value="TreeGrafter"/>
</dbReference>
<dbReference type="InterPro" id="IPR036188">
    <property type="entry name" value="FAD/NAD-bd_sf"/>
</dbReference>
<dbReference type="RefSeq" id="WP_108022412.1">
    <property type="nucleotide sequence ID" value="NZ_QBKR01000006.1"/>
</dbReference>
<name>A0A2T6C0D7_9BACL</name>
<evidence type="ECO:0000256" key="3">
    <source>
        <dbReference type="ARBA" id="ARBA00022827"/>
    </source>
</evidence>
<keyword evidence="4" id="KW-0560">Oxidoreductase</keyword>
<dbReference type="SUPFAM" id="SSF51905">
    <property type="entry name" value="FAD/NAD(P)-binding domain"/>
    <property type="match status" value="1"/>
</dbReference>
<keyword evidence="2" id="KW-0285">Flavoprotein</keyword>
<accession>A0A2T6C0D7</accession>
<dbReference type="GO" id="GO:0005737">
    <property type="term" value="C:cytoplasm"/>
    <property type="evidence" value="ECO:0007669"/>
    <property type="project" value="TreeGrafter"/>
</dbReference>
<dbReference type="EMBL" id="QBKR01000006">
    <property type="protein sequence ID" value="PTX61785.1"/>
    <property type="molecule type" value="Genomic_DNA"/>
</dbReference>
<dbReference type="Gene3D" id="3.30.9.10">
    <property type="entry name" value="D-Amino Acid Oxidase, subunit A, domain 2"/>
    <property type="match status" value="1"/>
</dbReference>
<comment type="cofactor">
    <cofactor evidence="1">
        <name>FAD</name>
        <dbReference type="ChEBI" id="CHEBI:57692"/>
    </cofactor>
</comment>
<dbReference type="PANTHER" id="PTHR43104:SF2">
    <property type="entry name" value="L-2-HYDROXYGLUTARATE DEHYDROGENASE, MITOCHONDRIAL"/>
    <property type="match status" value="1"/>
</dbReference>
<evidence type="ECO:0000313" key="7">
    <source>
        <dbReference type="EMBL" id="PTX61785.1"/>
    </source>
</evidence>
<evidence type="ECO:0000313" key="8">
    <source>
        <dbReference type="Proteomes" id="UP000244240"/>
    </source>
</evidence>
<evidence type="ECO:0000259" key="6">
    <source>
        <dbReference type="Pfam" id="PF01266"/>
    </source>
</evidence>
<dbReference type="Gene3D" id="3.50.50.60">
    <property type="entry name" value="FAD/NAD(P)-binding domain"/>
    <property type="match status" value="1"/>
</dbReference>
<evidence type="ECO:0000256" key="1">
    <source>
        <dbReference type="ARBA" id="ARBA00001974"/>
    </source>
</evidence>
<dbReference type="OrthoDB" id="9801699at2"/>
<protein>
    <submittedName>
        <fullName evidence="7">L-2-hydroxyglutarate oxidase</fullName>
    </submittedName>
</protein>
<dbReference type="Proteomes" id="UP000244240">
    <property type="component" value="Unassembled WGS sequence"/>
</dbReference>
<dbReference type="PANTHER" id="PTHR43104">
    <property type="entry name" value="L-2-HYDROXYGLUTARATE DEHYDROGENASE, MITOCHONDRIAL"/>
    <property type="match status" value="1"/>
</dbReference>
<sequence>MIDCVIIGGGIVGLSVAMHLMEKRPSAQILVLEKEAELARHQTGRNSGVIHSGIYYRPGSLKARFARRGKERLVRYCMEHGIPYEICGKLIVAVEEEELPRLEALYRRGLENGLAPEMWEPEQIREVEPHVRAVAGIRVPDTGIVDFRRVADSLADRIRERGGEVRLGTRVTELHEYPDRVDLKTSTGKISARWLVNCAGLFSDRVAAKAGVKTDLKIVPFRGEYYHLKQEKKHLVQHLIYPVPDPAFPFLGVHFTRMMDGDIHVGPNAVLSLKREGYRKSDVSLKDAWDIFTHPAFWKIARAHLGEGMKEMARSWSKRFFLHHVQKYIPEIESGDLEPAPAGVRAQALWKNGKLLDDFRIERGIRSVHVLNAPSPAATASLEIGRHVVEKLLKEREWMSPRTFNRSL</sequence>
<proteinExistence type="inferred from homology"/>
<comment type="caution">
    <text evidence="7">The sequence shown here is derived from an EMBL/GenBank/DDBJ whole genome shotgun (WGS) entry which is preliminary data.</text>
</comment>
<keyword evidence="8" id="KW-1185">Reference proteome</keyword>
<reference evidence="7 8" key="1">
    <citation type="submission" date="2018-04" db="EMBL/GenBank/DDBJ databases">
        <title>Genomic Encyclopedia of Archaeal and Bacterial Type Strains, Phase II (KMG-II): from individual species to whole genera.</title>
        <authorList>
            <person name="Goeker M."/>
        </authorList>
    </citation>
    <scope>NUCLEOTIDE SEQUENCE [LARGE SCALE GENOMIC DNA]</scope>
    <source>
        <strain evidence="7 8">DSM 45787</strain>
    </source>
</reference>